<dbReference type="InterPro" id="IPR036589">
    <property type="entry name" value="HCY_dom_sf"/>
</dbReference>
<dbReference type="InterPro" id="IPR003726">
    <property type="entry name" value="HCY_dom"/>
</dbReference>
<dbReference type="InterPro" id="IPR051486">
    <property type="entry name" value="Hcy_S-methyltransferase"/>
</dbReference>
<dbReference type="WBParaSite" id="TCLT_0000086301-mRNA-1">
    <property type="protein sequence ID" value="TCLT_0000086301-mRNA-1"/>
    <property type="gene ID" value="TCLT_0000086301"/>
</dbReference>
<dbReference type="SUPFAM" id="SSF82282">
    <property type="entry name" value="Homocysteine S-methyltransferase"/>
    <property type="match status" value="1"/>
</dbReference>
<dbReference type="STRING" id="103827.A0A0N5CL84"/>
<reference evidence="10" key="1">
    <citation type="submission" date="2017-02" db="UniProtKB">
        <authorList>
            <consortium name="WormBaseParasite"/>
        </authorList>
    </citation>
    <scope>IDENTIFICATION</scope>
</reference>
<evidence type="ECO:0000256" key="6">
    <source>
        <dbReference type="PROSITE-ProRule" id="PRU00333"/>
    </source>
</evidence>
<dbReference type="AlphaFoldDB" id="A0A0N5CL84"/>
<evidence type="ECO:0000256" key="2">
    <source>
        <dbReference type="ARBA" id="ARBA00022679"/>
    </source>
</evidence>
<protein>
    <submittedName>
        <fullName evidence="10">Hcy-binding domain-containing protein</fullName>
    </submittedName>
</protein>
<dbReference type="OMA" id="ARFIHTH"/>
<evidence type="ECO:0000256" key="4">
    <source>
        <dbReference type="ARBA" id="ARBA00022833"/>
    </source>
</evidence>
<dbReference type="GO" id="GO:0046872">
    <property type="term" value="F:metal ion binding"/>
    <property type="evidence" value="ECO:0007669"/>
    <property type="project" value="UniProtKB-KW"/>
</dbReference>
<evidence type="ECO:0000256" key="3">
    <source>
        <dbReference type="ARBA" id="ARBA00022723"/>
    </source>
</evidence>
<comment type="pathway">
    <text evidence="5">Amino-acid biosynthesis; L-methionine biosynthesis via de novo pathway.</text>
</comment>
<evidence type="ECO:0000256" key="5">
    <source>
        <dbReference type="ARBA" id="ARBA00034478"/>
    </source>
</evidence>
<comment type="caution">
    <text evidence="6">Lacks conserved residue(s) required for the propagation of feature annotation.</text>
</comment>
<name>A0A0N5CL84_THECL</name>
<reference evidence="8 9" key="2">
    <citation type="submission" date="2018-11" db="EMBL/GenBank/DDBJ databases">
        <authorList>
            <consortium name="Pathogen Informatics"/>
        </authorList>
    </citation>
    <scope>NUCLEOTIDE SEQUENCE [LARGE SCALE GENOMIC DNA]</scope>
</reference>
<keyword evidence="2" id="KW-0808">Transferase</keyword>
<dbReference type="GO" id="GO:0032259">
    <property type="term" value="P:methylation"/>
    <property type="evidence" value="ECO:0007669"/>
    <property type="project" value="UniProtKB-KW"/>
</dbReference>
<evidence type="ECO:0000313" key="8">
    <source>
        <dbReference type="EMBL" id="VDM96011.1"/>
    </source>
</evidence>
<keyword evidence="9" id="KW-1185">Reference proteome</keyword>
<dbReference type="PROSITE" id="PS50970">
    <property type="entry name" value="HCY"/>
    <property type="match status" value="1"/>
</dbReference>
<organism evidence="10">
    <name type="scientific">Thelazia callipaeda</name>
    <name type="common">Oriental eyeworm</name>
    <name type="synonym">Parasitic nematode</name>
    <dbReference type="NCBI Taxonomy" id="103827"/>
    <lineage>
        <taxon>Eukaryota</taxon>
        <taxon>Metazoa</taxon>
        <taxon>Ecdysozoa</taxon>
        <taxon>Nematoda</taxon>
        <taxon>Chromadorea</taxon>
        <taxon>Rhabditida</taxon>
        <taxon>Spirurina</taxon>
        <taxon>Spiruromorpha</taxon>
        <taxon>Thelazioidea</taxon>
        <taxon>Thelaziidae</taxon>
        <taxon>Thelazia</taxon>
    </lineage>
</organism>
<gene>
    <name evidence="8" type="ORF">TCLT_LOCUS864</name>
</gene>
<keyword evidence="4" id="KW-0862">Zinc</keyword>
<dbReference type="Gene3D" id="3.20.20.330">
    <property type="entry name" value="Homocysteine-binding-like domain"/>
    <property type="match status" value="1"/>
</dbReference>
<evidence type="ECO:0000256" key="1">
    <source>
        <dbReference type="ARBA" id="ARBA00022603"/>
    </source>
</evidence>
<dbReference type="GO" id="GO:0009086">
    <property type="term" value="P:methionine biosynthetic process"/>
    <property type="evidence" value="ECO:0007669"/>
    <property type="project" value="TreeGrafter"/>
</dbReference>
<dbReference type="EMBL" id="UYYF01000080">
    <property type="protein sequence ID" value="VDM96011.1"/>
    <property type="molecule type" value="Genomic_DNA"/>
</dbReference>
<proteinExistence type="predicted"/>
<keyword evidence="3" id="KW-0479">Metal-binding</keyword>
<dbReference type="Pfam" id="PF02574">
    <property type="entry name" value="S-methyl_trans"/>
    <property type="match status" value="1"/>
</dbReference>
<accession>A0A0N5CL84</accession>
<evidence type="ECO:0000259" key="7">
    <source>
        <dbReference type="PROSITE" id="PS50970"/>
    </source>
</evidence>
<dbReference type="PANTHER" id="PTHR46015">
    <property type="entry name" value="ZGC:172121"/>
    <property type="match status" value="1"/>
</dbReference>
<dbReference type="GO" id="GO:0033528">
    <property type="term" value="P:S-methylmethionine cycle"/>
    <property type="evidence" value="ECO:0007669"/>
    <property type="project" value="TreeGrafter"/>
</dbReference>
<sequence>MNDALISLEKIELLDGGFGTELEAAGCIIDKDPLWSSAAIFNRPDLILQTHKKFIEAGSDIILTNTYHASIFTMMNSRGMSKTAAESSVKKLVSIAKQAAEELSALQRIKIVGSVGPYGVTLHDGSEYNGHYVDELEEQIIVNHHIQQTIPLLQEGLNVLAYETVPSVKEALAILRAVNAIQHSFKFWISFSCKNDELTNHNELFHESIKKISHHPNIIGIG</sequence>
<dbReference type="PANTHER" id="PTHR46015:SF1">
    <property type="entry name" value="HOMOCYSTEINE S-METHYLTRANSFERASE-LIKE ISOFORM 1"/>
    <property type="match status" value="1"/>
</dbReference>
<dbReference type="OrthoDB" id="261426at2759"/>
<dbReference type="Proteomes" id="UP000276776">
    <property type="component" value="Unassembled WGS sequence"/>
</dbReference>
<feature type="domain" description="Hcy-binding" evidence="7">
    <location>
        <begin position="1"/>
        <end position="222"/>
    </location>
</feature>
<evidence type="ECO:0000313" key="10">
    <source>
        <dbReference type="WBParaSite" id="TCLT_0000086301-mRNA-1"/>
    </source>
</evidence>
<dbReference type="GO" id="GO:0008898">
    <property type="term" value="F:S-adenosylmethionine-homocysteine S-methyltransferase activity"/>
    <property type="evidence" value="ECO:0007669"/>
    <property type="project" value="TreeGrafter"/>
</dbReference>
<keyword evidence="1" id="KW-0489">Methyltransferase</keyword>
<evidence type="ECO:0000313" key="9">
    <source>
        <dbReference type="Proteomes" id="UP000276776"/>
    </source>
</evidence>